<accession>A0A1F4Y3Y8</accession>
<dbReference type="SUPFAM" id="SSF53098">
    <property type="entry name" value="Ribonuclease H-like"/>
    <property type="match status" value="1"/>
</dbReference>
<dbReference type="InterPro" id="IPR002156">
    <property type="entry name" value="RNaseH_domain"/>
</dbReference>
<dbReference type="GO" id="GO:0004523">
    <property type="term" value="F:RNA-DNA hybrid ribonuclease activity"/>
    <property type="evidence" value="ECO:0007669"/>
    <property type="project" value="UniProtKB-UniRule"/>
</dbReference>
<feature type="domain" description="RNase H type-1" evidence="11">
    <location>
        <begin position="1"/>
        <end position="144"/>
    </location>
</feature>
<dbReference type="GO" id="GO:0000287">
    <property type="term" value="F:magnesium ion binding"/>
    <property type="evidence" value="ECO:0007669"/>
    <property type="project" value="UniProtKB-UniRule"/>
</dbReference>
<dbReference type="GO" id="GO:0005737">
    <property type="term" value="C:cytoplasm"/>
    <property type="evidence" value="ECO:0007669"/>
    <property type="project" value="UniProtKB-SubCell"/>
</dbReference>
<evidence type="ECO:0000256" key="5">
    <source>
        <dbReference type="ARBA" id="ARBA00022722"/>
    </source>
</evidence>
<dbReference type="Proteomes" id="UP000176568">
    <property type="component" value="Unassembled WGS sequence"/>
</dbReference>
<dbReference type="STRING" id="1797247.A2419_00865"/>
<evidence type="ECO:0000256" key="7">
    <source>
        <dbReference type="ARBA" id="ARBA00022759"/>
    </source>
</evidence>
<dbReference type="EMBL" id="MEXB01000005">
    <property type="protein sequence ID" value="OGC88680.1"/>
    <property type="molecule type" value="Genomic_DNA"/>
</dbReference>
<comment type="catalytic activity">
    <reaction evidence="1 10">
        <text>Endonucleolytic cleavage to 5'-phosphomonoester.</text>
        <dbReference type="EC" id="3.1.26.4"/>
    </reaction>
</comment>
<dbReference type="AlphaFoldDB" id="A0A1F4Y3Y8"/>
<dbReference type="CDD" id="cd09278">
    <property type="entry name" value="RNase_HI_prokaryote_like"/>
    <property type="match status" value="1"/>
</dbReference>
<feature type="binding site" evidence="10">
    <location>
        <position position="70"/>
    </location>
    <ligand>
        <name>Mg(2+)</name>
        <dbReference type="ChEBI" id="CHEBI:18420"/>
        <label>1</label>
    </ligand>
</feature>
<keyword evidence="8 10" id="KW-0378">Hydrolase</keyword>
<evidence type="ECO:0000256" key="6">
    <source>
        <dbReference type="ARBA" id="ARBA00022723"/>
    </source>
</evidence>
<feature type="binding site" evidence="10">
    <location>
        <position position="9"/>
    </location>
    <ligand>
        <name>Mg(2+)</name>
        <dbReference type="ChEBI" id="CHEBI:18420"/>
        <label>2</label>
    </ligand>
</feature>
<comment type="subcellular location">
    <subcellularLocation>
        <location evidence="10">Cytoplasm</location>
    </subcellularLocation>
</comment>
<comment type="subunit">
    <text evidence="3 10">Monomer.</text>
</comment>
<dbReference type="InterPro" id="IPR012337">
    <property type="entry name" value="RNaseH-like_sf"/>
</dbReference>
<comment type="similarity">
    <text evidence="2 10">Belongs to the RNase H family.</text>
</comment>
<keyword evidence="5 10" id="KW-0540">Nuclease</keyword>
<keyword evidence="7 10" id="KW-0255">Endonuclease</keyword>
<name>A0A1F4Y3Y8_9BACT</name>
<evidence type="ECO:0000256" key="3">
    <source>
        <dbReference type="ARBA" id="ARBA00011245"/>
    </source>
</evidence>
<evidence type="ECO:0000259" key="11">
    <source>
        <dbReference type="PROSITE" id="PS50879"/>
    </source>
</evidence>
<evidence type="ECO:0000313" key="13">
    <source>
        <dbReference type="Proteomes" id="UP000176568"/>
    </source>
</evidence>
<feature type="binding site" evidence="10">
    <location>
        <position position="136"/>
    </location>
    <ligand>
        <name>Mg(2+)</name>
        <dbReference type="ChEBI" id="CHEBI:18420"/>
        <label>2</label>
    </ligand>
</feature>
<reference evidence="12 13" key="1">
    <citation type="journal article" date="2016" name="Nat. Commun.">
        <title>Thousands of microbial genomes shed light on interconnected biogeochemical processes in an aquifer system.</title>
        <authorList>
            <person name="Anantharaman K."/>
            <person name="Brown C.T."/>
            <person name="Hug L.A."/>
            <person name="Sharon I."/>
            <person name="Castelle C.J."/>
            <person name="Probst A.J."/>
            <person name="Thomas B.C."/>
            <person name="Singh A."/>
            <person name="Wilkins M.J."/>
            <person name="Karaoz U."/>
            <person name="Brodie E.L."/>
            <person name="Williams K.H."/>
            <person name="Hubbard S.S."/>
            <person name="Banfield J.F."/>
        </authorList>
    </citation>
    <scope>NUCLEOTIDE SEQUENCE [LARGE SCALE GENOMIC DNA]</scope>
</reference>
<keyword evidence="10" id="KW-0963">Cytoplasm</keyword>
<gene>
    <name evidence="10" type="primary">rnhA</name>
    <name evidence="12" type="ORF">A2419_00865</name>
</gene>
<protein>
    <recommendedName>
        <fullName evidence="4 10">Ribonuclease H</fullName>
        <shortName evidence="10">RNase H</shortName>
        <ecNumber evidence="4 10">3.1.26.4</ecNumber>
    </recommendedName>
</protein>
<dbReference type="GO" id="GO:0043137">
    <property type="term" value="P:DNA replication, removal of RNA primer"/>
    <property type="evidence" value="ECO:0007669"/>
    <property type="project" value="TreeGrafter"/>
</dbReference>
<comment type="cofactor">
    <cofactor evidence="10">
        <name>Mg(2+)</name>
        <dbReference type="ChEBI" id="CHEBI:18420"/>
    </cofactor>
    <text evidence="10">Binds 1 Mg(2+) ion per subunit. May bind a second metal ion at a regulatory site, or after substrate binding.</text>
</comment>
<dbReference type="EC" id="3.1.26.4" evidence="4 10"/>
<dbReference type="Pfam" id="PF00075">
    <property type="entry name" value="RNase_H"/>
    <property type="match status" value="1"/>
</dbReference>
<organism evidence="12 13">
    <name type="scientific">Candidatus Adlerbacteria bacterium RIFOXYC1_FULL_48_26</name>
    <dbReference type="NCBI Taxonomy" id="1797247"/>
    <lineage>
        <taxon>Bacteria</taxon>
        <taxon>Candidatus Adleribacteriota</taxon>
    </lineage>
</organism>
<evidence type="ECO:0000313" key="12">
    <source>
        <dbReference type="EMBL" id="OGC88680.1"/>
    </source>
</evidence>
<dbReference type="GO" id="GO:0003676">
    <property type="term" value="F:nucleic acid binding"/>
    <property type="evidence" value="ECO:0007669"/>
    <property type="project" value="InterPro"/>
</dbReference>
<evidence type="ECO:0000256" key="10">
    <source>
        <dbReference type="HAMAP-Rule" id="MF_00042"/>
    </source>
</evidence>
<dbReference type="PANTHER" id="PTHR10642">
    <property type="entry name" value="RIBONUCLEASE H1"/>
    <property type="match status" value="1"/>
</dbReference>
<feature type="binding site" evidence="10">
    <location>
        <position position="47"/>
    </location>
    <ligand>
        <name>Mg(2+)</name>
        <dbReference type="ChEBI" id="CHEBI:18420"/>
        <label>1</label>
    </ligand>
</feature>
<dbReference type="Gene3D" id="3.30.420.10">
    <property type="entry name" value="Ribonuclease H-like superfamily/Ribonuclease H"/>
    <property type="match status" value="1"/>
</dbReference>
<keyword evidence="6 10" id="KW-0479">Metal-binding</keyword>
<keyword evidence="9 10" id="KW-0460">Magnesium</keyword>
<comment type="function">
    <text evidence="10">Endonuclease that specifically degrades the RNA of RNA-DNA hybrids.</text>
</comment>
<feature type="binding site" evidence="10">
    <location>
        <position position="9"/>
    </location>
    <ligand>
        <name>Mg(2+)</name>
        <dbReference type="ChEBI" id="CHEBI:18420"/>
        <label>1</label>
    </ligand>
</feature>
<evidence type="ECO:0000256" key="1">
    <source>
        <dbReference type="ARBA" id="ARBA00000077"/>
    </source>
</evidence>
<dbReference type="PANTHER" id="PTHR10642:SF26">
    <property type="entry name" value="RIBONUCLEASE H1"/>
    <property type="match status" value="1"/>
</dbReference>
<evidence type="ECO:0000256" key="4">
    <source>
        <dbReference type="ARBA" id="ARBA00012180"/>
    </source>
</evidence>
<dbReference type="InterPro" id="IPR050092">
    <property type="entry name" value="RNase_H"/>
</dbReference>
<dbReference type="NCBIfam" id="NF001236">
    <property type="entry name" value="PRK00203.1"/>
    <property type="match status" value="1"/>
</dbReference>
<sequence>MQKITIFSDGASKGNPGPGGWGALVANEETVIELGGREDHTTNNRMELTGALEALTHAPHKDADAVLYTDSRYVINGITKWVKGWEANGWVTQNKKPVLNKDLWEKLVDAVRARSGKIKWEYVGGHVGIAGNERVDEIASNFAEKIPVTLYSGTRAAYTVNVADISLDQVKQKAKSESSARSKLKAYSYVSKVDGTIQVHKTWAECEARVKGKAARFKKATSSAEETQIIQQFS</sequence>
<dbReference type="HAMAP" id="MF_00042">
    <property type="entry name" value="RNase_H"/>
    <property type="match status" value="1"/>
</dbReference>
<dbReference type="InterPro" id="IPR022892">
    <property type="entry name" value="RNaseHI"/>
</dbReference>
<proteinExistence type="inferred from homology"/>
<dbReference type="InterPro" id="IPR036397">
    <property type="entry name" value="RNaseH_sf"/>
</dbReference>
<comment type="caution">
    <text evidence="12">The sequence shown here is derived from an EMBL/GenBank/DDBJ whole genome shotgun (WGS) entry which is preliminary data.</text>
</comment>
<evidence type="ECO:0000256" key="8">
    <source>
        <dbReference type="ARBA" id="ARBA00022801"/>
    </source>
</evidence>
<evidence type="ECO:0000256" key="2">
    <source>
        <dbReference type="ARBA" id="ARBA00005300"/>
    </source>
</evidence>
<evidence type="ECO:0000256" key="9">
    <source>
        <dbReference type="ARBA" id="ARBA00022842"/>
    </source>
</evidence>
<dbReference type="PROSITE" id="PS50879">
    <property type="entry name" value="RNASE_H_1"/>
    <property type="match status" value="1"/>
</dbReference>